<dbReference type="AlphaFoldDB" id="K2LLV1"/>
<comment type="caution">
    <text evidence="2">The sequence shown here is derived from an EMBL/GenBank/DDBJ whole genome shotgun (WGS) entry which is preliminary data.</text>
</comment>
<dbReference type="PATRIC" id="fig|391937.3.peg.2302"/>
<organism evidence="2 3">
    <name type="scientific">Nitratireductor pacificus pht-3B</name>
    <dbReference type="NCBI Taxonomy" id="391937"/>
    <lineage>
        <taxon>Bacteria</taxon>
        <taxon>Pseudomonadati</taxon>
        <taxon>Pseudomonadota</taxon>
        <taxon>Alphaproteobacteria</taxon>
        <taxon>Hyphomicrobiales</taxon>
        <taxon>Phyllobacteriaceae</taxon>
        <taxon>Nitratireductor</taxon>
    </lineage>
</organism>
<name>K2LLV1_9HYPH</name>
<feature type="transmembrane region" description="Helical" evidence="1">
    <location>
        <begin position="45"/>
        <end position="63"/>
    </location>
</feature>
<keyword evidence="1" id="KW-1133">Transmembrane helix</keyword>
<dbReference type="EMBL" id="AMRM01000011">
    <property type="protein sequence ID" value="EKF18739.1"/>
    <property type="molecule type" value="Genomic_DNA"/>
</dbReference>
<protein>
    <submittedName>
        <fullName evidence="2">Uncharacterized protein</fullName>
    </submittedName>
</protein>
<evidence type="ECO:0000256" key="1">
    <source>
        <dbReference type="SAM" id="Phobius"/>
    </source>
</evidence>
<keyword evidence="3" id="KW-1185">Reference proteome</keyword>
<evidence type="ECO:0000313" key="3">
    <source>
        <dbReference type="Proteomes" id="UP000006786"/>
    </source>
</evidence>
<sequence>MGEYVRGFLEIANDLLGPNLVIVVVIALLAGMAAGLKLGGAMKTFLVTAAVALYFGSMNWVAFPYPYDDARPDWQVAGFSYTPDAQTILTDDAQLQDYSLQRRNAELVSIFGGDVEMVWSQRSLFHAGLLFQFIFAFCAFALGVLLETVGERGYKLLSK</sequence>
<dbReference type="STRING" id="391937.NA2_11165"/>
<keyword evidence="1" id="KW-0472">Membrane</keyword>
<dbReference type="RefSeq" id="WP_008596955.1">
    <property type="nucleotide sequence ID" value="NZ_AMRM01000011.1"/>
</dbReference>
<dbReference type="Proteomes" id="UP000006786">
    <property type="component" value="Unassembled WGS sequence"/>
</dbReference>
<accession>K2LLV1</accession>
<feature type="transmembrane region" description="Helical" evidence="1">
    <location>
        <begin position="124"/>
        <end position="146"/>
    </location>
</feature>
<proteinExistence type="predicted"/>
<feature type="transmembrane region" description="Helical" evidence="1">
    <location>
        <begin position="20"/>
        <end position="38"/>
    </location>
</feature>
<evidence type="ECO:0000313" key="2">
    <source>
        <dbReference type="EMBL" id="EKF18739.1"/>
    </source>
</evidence>
<keyword evidence="1" id="KW-0812">Transmembrane</keyword>
<gene>
    <name evidence="2" type="ORF">NA2_11165</name>
</gene>
<reference evidence="2 3" key="1">
    <citation type="journal article" date="2012" name="J. Bacteriol.">
        <title>Genome Sequence of Nitratireductor pacificus Type Strain pht-3B.</title>
        <authorList>
            <person name="Lai Q."/>
            <person name="Li G."/>
            <person name="Shao Z."/>
        </authorList>
    </citation>
    <scope>NUCLEOTIDE SEQUENCE [LARGE SCALE GENOMIC DNA]</scope>
    <source>
        <strain evidence="3">pht-3B</strain>
    </source>
</reference>